<sequence>MGLFRKKLNKHFIKENKKVTEKKPDIRVLFAKNLKYISQTKISIKDIERQFVKNQTRFYLTIGQIDCPTGEIVVSDPLCYLAAGQMCPHLVIHVPIGVYPVEVSIFRSPYVGIRMCTSRLKIKDTKAVSYVCAESTAESAAGKCSDGYLTGFPVEAGMMSFCDAQVANEYRSFLEDWEKDNPEKNHYDDYFSYYFAESEKSLPAYQREGGDFIEWKNPKSNNRMVMIASGFGDGFYQCYWGYDNNEEVCELIVPMVNPDIFQ</sequence>
<name>A0ABW8TMJ4_9CLOT</name>
<reference evidence="1 2" key="1">
    <citation type="submission" date="2024-11" db="EMBL/GenBank/DDBJ databases">
        <authorList>
            <person name="Heng Y.C."/>
            <person name="Lim A.C.H."/>
            <person name="Lee J.K.Y."/>
            <person name="Kittelmann S."/>
        </authorList>
    </citation>
    <scope>NUCLEOTIDE SEQUENCE [LARGE SCALE GENOMIC DNA]</scope>
    <source>
        <strain evidence="1 2">WILCCON 0114</strain>
    </source>
</reference>
<keyword evidence="2" id="KW-1185">Reference proteome</keyword>
<organism evidence="1 2">
    <name type="scientific">Clostridium neuense</name>
    <dbReference type="NCBI Taxonomy" id="1728934"/>
    <lineage>
        <taxon>Bacteria</taxon>
        <taxon>Bacillati</taxon>
        <taxon>Bacillota</taxon>
        <taxon>Clostridia</taxon>
        <taxon>Eubacteriales</taxon>
        <taxon>Clostridiaceae</taxon>
        <taxon>Clostridium</taxon>
    </lineage>
</organism>
<protein>
    <submittedName>
        <fullName evidence="1">DUF4241 domain-containing protein</fullName>
    </submittedName>
</protein>
<dbReference type="RefSeq" id="WP_406789412.1">
    <property type="nucleotide sequence ID" value="NZ_JBJIAA010000020.1"/>
</dbReference>
<dbReference type="EMBL" id="JBJIAA010000020">
    <property type="protein sequence ID" value="MFL0252755.1"/>
    <property type="molecule type" value="Genomic_DNA"/>
</dbReference>
<dbReference type="Proteomes" id="UP001623592">
    <property type="component" value="Unassembled WGS sequence"/>
</dbReference>
<evidence type="ECO:0000313" key="1">
    <source>
        <dbReference type="EMBL" id="MFL0252755.1"/>
    </source>
</evidence>
<dbReference type="InterPro" id="IPR025335">
    <property type="entry name" value="DUF4241"/>
</dbReference>
<gene>
    <name evidence="1" type="ORF">ACJDT4_20305</name>
</gene>
<accession>A0ABW8TMJ4</accession>
<comment type="caution">
    <text evidence="1">The sequence shown here is derived from an EMBL/GenBank/DDBJ whole genome shotgun (WGS) entry which is preliminary data.</text>
</comment>
<proteinExistence type="predicted"/>
<dbReference type="Pfam" id="PF14025">
    <property type="entry name" value="DUF4241"/>
    <property type="match status" value="1"/>
</dbReference>
<evidence type="ECO:0000313" key="2">
    <source>
        <dbReference type="Proteomes" id="UP001623592"/>
    </source>
</evidence>